<feature type="domain" description="Reductase C-terminal" evidence="6">
    <location>
        <begin position="333"/>
        <end position="396"/>
    </location>
</feature>
<dbReference type="InterPro" id="IPR028202">
    <property type="entry name" value="Reductase_C"/>
</dbReference>
<dbReference type="InterPro" id="IPR050446">
    <property type="entry name" value="FAD-oxidoreductase/Apoptosis"/>
</dbReference>
<proteinExistence type="predicted"/>
<dbReference type="SUPFAM" id="SSF51905">
    <property type="entry name" value="FAD/NAD(P)-binding domain"/>
    <property type="match status" value="2"/>
</dbReference>
<organism evidence="7 8">
    <name type="scientific">Streptoalloteichus hindustanus</name>
    <dbReference type="NCBI Taxonomy" id="2017"/>
    <lineage>
        <taxon>Bacteria</taxon>
        <taxon>Bacillati</taxon>
        <taxon>Actinomycetota</taxon>
        <taxon>Actinomycetes</taxon>
        <taxon>Pseudonocardiales</taxon>
        <taxon>Pseudonocardiaceae</taxon>
        <taxon>Streptoalloteichus</taxon>
    </lineage>
</organism>
<dbReference type="Pfam" id="PF14759">
    <property type="entry name" value="Reductase_C"/>
    <property type="match status" value="1"/>
</dbReference>
<dbReference type="InterPro" id="IPR023753">
    <property type="entry name" value="FAD/NAD-binding_dom"/>
</dbReference>
<dbReference type="PRINTS" id="PR00411">
    <property type="entry name" value="PNDRDTASEI"/>
</dbReference>
<dbReference type="STRING" id="2017.SAMN05444320_104262"/>
<dbReference type="PRINTS" id="PR00368">
    <property type="entry name" value="FADPNR"/>
</dbReference>
<dbReference type="PANTHER" id="PTHR43557">
    <property type="entry name" value="APOPTOSIS-INDUCING FACTOR 1"/>
    <property type="match status" value="1"/>
</dbReference>
<evidence type="ECO:0000313" key="7">
    <source>
        <dbReference type="EMBL" id="SHF60905.1"/>
    </source>
</evidence>
<feature type="domain" description="FAD/NAD(P)-binding" evidence="5">
    <location>
        <begin position="18"/>
        <end position="314"/>
    </location>
</feature>
<evidence type="ECO:0000259" key="5">
    <source>
        <dbReference type="Pfam" id="PF07992"/>
    </source>
</evidence>
<keyword evidence="4" id="KW-0560">Oxidoreductase</keyword>
<evidence type="ECO:0000313" key="8">
    <source>
        <dbReference type="Proteomes" id="UP000184501"/>
    </source>
</evidence>
<sequence length="407" mass="42596">MPGCGDLAGRDRVSAPGHVLVVGASASGLSTAEALRRKGYQNRLTVLGAEPHLPYDRPPLSKQVLAGLWSPERVQLRQPAALSTLDAEFLLDDPATRLDVAERAVHTASGRVLTADVVVVATGLRPRVLPGQAGLRGVHVLRTLDDALALRSALLSCSRLVVVGDGVLGAEIAATARGMGVAVTLAGPQPAPLAAQLGPLAAGLLGELHAENGVDLRLGAAVTGLTERDGDVTGVCLADGETLPADLVVVALGAAPVTEWLADSGLTLDNGLVCDSRCRAAEGVYGVGDVARWHHETLDTVLRLENRTNAVEQAGVVAGNILGEDRPYTPVPYFWTDQFDAKVHVHGIPRADAEVSIVEGSTADRRFVATYHRDGAVVGVLGWNMPKQARLRRRELVANSALVEGKP</sequence>
<dbReference type="InterPro" id="IPR036188">
    <property type="entry name" value="FAD/NAD-bd_sf"/>
</dbReference>
<dbReference type="SUPFAM" id="SSF55424">
    <property type="entry name" value="FAD/NAD-linked reductases, dimerisation (C-terminal) domain"/>
    <property type="match status" value="1"/>
</dbReference>
<dbReference type="EMBL" id="FQVN01000004">
    <property type="protein sequence ID" value="SHF60905.1"/>
    <property type="molecule type" value="Genomic_DNA"/>
</dbReference>
<reference evidence="7 8" key="1">
    <citation type="submission" date="2016-11" db="EMBL/GenBank/DDBJ databases">
        <authorList>
            <person name="Jaros S."/>
            <person name="Januszkiewicz K."/>
            <person name="Wedrychowicz H."/>
        </authorList>
    </citation>
    <scope>NUCLEOTIDE SEQUENCE [LARGE SCALE GENOMIC DNA]</scope>
    <source>
        <strain evidence="7 8">DSM 44523</strain>
    </source>
</reference>
<dbReference type="GO" id="GO:0016651">
    <property type="term" value="F:oxidoreductase activity, acting on NAD(P)H"/>
    <property type="evidence" value="ECO:0007669"/>
    <property type="project" value="TreeGrafter"/>
</dbReference>
<evidence type="ECO:0000256" key="2">
    <source>
        <dbReference type="ARBA" id="ARBA00022630"/>
    </source>
</evidence>
<dbReference type="Gene3D" id="3.30.390.30">
    <property type="match status" value="1"/>
</dbReference>
<comment type="cofactor">
    <cofactor evidence="1">
        <name>FAD</name>
        <dbReference type="ChEBI" id="CHEBI:57692"/>
    </cofactor>
</comment>
<dbReference type="Proteomes" id="UP000184501">
    <property type="component" value="Unassembled WGS sequence"/>
</dbReference>
<evidence type="ECO:0000256" key="3">
    <source>
        <dbReference type="ARBA" id="ARBA00022827"/>
    </source>
</evidence>
<name>A0A1M5D236_STRHI</name>
<keyword evidence="3" id="KW-0274">FAD</keyword>
<gene>
    <name evidence="7" type="ORF">SAMN05444320_104262</name>
</gene>
<dbReference type="AlphaFoldDB" id="A0A1M5D236"/>
<dbReference type="Gene3D" id="3.50.50.60">
    <property type="entry name" value="FAD/NAD(P)-binding domain"/>
    <property type="match status" value="2"/>
</dbReference>
<protein>
    <submittedName>
        <fullName evidence="7">Reductase C-terminal</fullName>
    </submittedName>
</protein>
<dbReference type="PANTHER" id="PTHR43557:SF2">
    <property type="entry name" value="RIESKE DOMAIN-CONTAINING PROTEIN-RELATED"/>
    <property type="match status" value="1"/>
</dbReference>
<accession>A0A1M5D236</accession>
<evidence type="ECO:0000259" key="6">
    <source>
        <dbReference type="Pfam" id="PF14759"/>
    </source>
</evidence>
<keyword evidence="8" id="KW-1185">Reference proteome</keyword>
<dbReference type="Pfam" id="PF07992">
    <property type="entry name" value="Pyr_redox_2"/>
    <property type="match status" value="1"/>
</dbReference>
<evidence type="ECO:0000256" key="1">
    <source>
        <dbReference type="ARBA" id="ARBA00001974"/>
    </source>
</evidence>
<dbReference type="GO" id="GO:0005737">
    <property type="term" value="C:cytoplasm"/>
    <property type="evidence" value="ECO:0007669"/>
    <property type="project" value="TreeGrafter"/>
</dbReference>
<dbReference type="InterPro" id="IPR016156">
    <property type="entry name" value="FAD/NAD-linked_Rdtase_dimer_sf"/>
</dbReference>
<keyword evidence="2" id="KW-0285">Flavoprotein</keyword>
<evidence type="ECO:0000256" key="4">
    <source>
        <dbReference type="ARBA" id="ARBA00023002"/>
    </source>
</evidence>